<dbReference type="InterPro" id="IPR036890">
    <property type="entry name" value="HATPase_C_sf"/>
</dbReference>
<keyword evidence="5 13" id="KW-0808">Transferase</keyword>
<evidence type="ECO:0000313" key="15">
    <source>
        <dbReference type="EMBL" id="TLQ41083.1"/>
    </source>
</evidence>
<name>A0A5R9DUM0_9LACT</name>
<organism evidence="15 16">
    <name type="scientific">Ruoffia tabacinasalis</name>
    <dbReference type="NCBI Taxonomy" id="87458"/>
    <lineage>
        <taxon>Bacteria</taxon>
        <taxon>Bacillati</taxon>
        <taxon>Bacillota</taxon>
        <taxon>Bacilli</taxon>
        <taxon>Lactobacillales</taxon>
        <taxon>Aerococcaceae</taxon>
        <taxon>Ruoffia</taxon>
    </lineage>
</organism>
<dbReference type="OrthoDB" id="9795828at2"/>
<evidence type="ECO:0000256" key="7">
    <source>
        <dbReference type="ARBA" id="ARBA00022741"/>
    </source>
</evidence>
<dbReference type="Proteomes" id="UP000306420">
    <property type="component" value="Unassembled WGS sequence"/>
</dbReference>
<evidence type="ECO:0000313" key="16">
    <source>
        <dbReference type="Proteomes" id="UP000306420"/>
    </source>
</evidence>
<feature type="transmembrane region" description="Helical" evidence="14">
    <location>
        <begin position="50"/>
        <end position="73"/>
    </location>
</feature>
<evidence type="ECO:0000256" key="2">
    <source>
        <dbReference type="ARBA" id="ARBA00004651"/>
    </source>
</evidence>
<keyword evidence="10 14" id="KW-1133">Transmembrane helix</keyword>
<dbReference type="EMBL" id="VBSP01000020">
    <property type="protein sequence ID" value="TLQ41083.1"/>
    <property type="molecule type" value="Genomic_DNA"/>
</dbReference>
<proteinExistence type="predicted"/>
<evidence type="ECO:0000256" key="6">
    <source>
        <dbReference type="ARBA" id="ARBA00022692"/>
    </source>
</evidence>
<protein>
    <recommendedName>
        <fullName evidence="13">Sensor histidine kinase</fullName>
        <ecNumber evidence="13">2.7.13.3</ecNumber>
    </recommendedName>
</protein>
<dbReference type="SUPFAM" id="SSF55874">
    <property type="entry name" value="ATPase domain of HSP90 chaperone/DNA topoisomerase II/histidine kinase"/>
    <property type="match status" value="1"/>
</dbReference>
<reference evidence="15 16" key="1">
    <citation type="submission" date="2019-05" db="EMBL/GenBank/DDBJ databases">
        <title>The metagenome of a microbial culture collection derived from dairy environment covers the genomic content of the human microbiome.</title>
        <authorList>
            <person name="Roder T."/>
            <person name="Wuthrich D."/>
            <person name="Sattari Z."/>
            <person name="Von Ah U."/>
            <person name="Bar C."/>
            <person name="Ronchi F."/>
            <person name="Macpherson A.J."/>
            <person name="Ganal-Vonarburg S.C."/>
            <person name="Bruggmann R."/>
            <person name="Vergeres G."/>
        </authorList>
    </citation>
    <scope>NUCLEOTIDE SEQUENCE [LARGE SCALE GENOMIC DNA]</scope>
    <source>
        <strain evidence="15 16">FAM 24227</strain>
    </source>
</reference>
<evidence type="ECO:0000256" key="11">
    <source>
        <dbReference type="ARBA" id="ARBA00023012"/>
    </source>
</evidence>
<dbReference type="GO" id="GO:0000155">
    <property type="term" value="F:phosphorelay sensor kinase activity"/>
    <property type="evidence" value="ECO:0007669"/>
    <property type="project" value="UniProtKB-UniRule"/>
</dbReference>
<dbReference type="GO" id="GO:0005886">
    <property type="term" value="C:plasma membrane"/>
    <property type="evidence" value="ECO:0007669"/>
    <property type="project" value="UniProtKB-SubCell"/>
</dbReference>
<gene>
    <name evidence="15" type="ORF">FEZ33_06785</name>
</gene>
<evidence type="ECO:0000256" key="9">
    <source>
        <dbReference type="ARBA" id="ARBA00022840"/>
    </source>
</evidence>
<dbReference type="Pfam" id="PF07730">
    <property type="entry name" value="HisKA_3"/>
    <property type="match status" value="1"/>
</dbReference>
<evidence type="ECO:0000256" key="13">
    <source>
        <dbReference type="PIRNR" id="PIRNR037431"/>
    </source>
</evidence>
<comment type="subcellular location">
    <subcellularLocation>
        <location evidence="2 13">Cell membrane</location>
        <topology evidence="2 13">Multi-pass membrane protein</topology>
    </subcellularLocation>
</comment>
<keyword evidence="8 13" id="KW-0418">Kinase</keyword>
<evidence type="ECO:0000256" key="8">
    <source>
        <dbReference type="ARBA" id="ARBA00022777"/>
    </source>
</evidence>
<dbReference type="InterPro" id="IPR011712">
    <property type="entry name" value="Sig_transdc_His_kin_sub3_dim/P"/>
</dbReference>
<dbReference type="InterPro" id="IPR005467">
    <property type="entry name" value="His_kinase_dom"/>
</dbReference>
<evidence type="ECO:0000256" key="14">
    <source>
        <dbReference type="SAM" id="Phobius"/>
    </source>
</evidence>
<feature type="transmembrane region" description="Helical" evidence="14">
    <location>
        <begin position="9"/>
        <end position="30"/>
    </location>
</feature>
<keyword evidence="12 13" id="KW-0472">Membrane</keyword>
<keyword evidence="7 13" id="KW-0547">Nucleotide-binding</keyword>
<dbReference type="InterPro" id="IPR050482">
    <property type="entry name" value="Sensor_HK_TwoCompSys"/>
</dbReference>
<dbReference type="PIRSF" id="PIRSF037431">
    <property type="entry name" value="STHK_LiaS"/>
    <property type="match status" value="1"/>
</dbReference>
<keyword evidence="9 13" id="KW-0067">ATP-binding</keyword>
<evidence type="ECO:0000256" key="5">
    <source>
        <dbReference type="ARBA" id="ARBA00022679"/>
    </source>
</evidence>
<dbReference type="InterPro" id="IPR017202">
    <property type="entry name" value="LiaS/VraS"/>
</dbReference>
<dbReference type="GO" id="GO:0046983">
    <property type="term" value="F:protein dimerization activity"/>
    <property type="evidence" value="ECO:0007669"/>
    <property type="project" value="InterPro"/>
</dbReference>
<keyword evidence="4" id="KW-0597">Phosphoprotein</keyword>
<evidence type="ECO:0000256" key="1">
    <source>
        <dbReference type="ARBA" id="ARBA00000085"/>
    </source>
</evidence>
<evidence type="ECO:0000256" key="10">
    <source>
        <dbReference type="ARBA" id="ARBA00022989"/>
    </source>
</evidence>
<comment type="caution">
    <text evidence="15">The sequence shown here is derived from an EMBL/GenBank/DDBJ whole genome shotgun (WGS) entry which is preliminary data.</text>
</comment>
<comment type="catalytic activity">
    <reaction evidence="1 13">
        <text>ATP + protein L-histidine = ADP + protein N-phospho-L-histidine.</text>
        <dbReference type="EC" id="2.7.13.3"/>
    </reaction>
</comment>
<dbReference type="PANTHER" id="PTHR24421">
    <property type="entry name" value="NITRATE/NITRITE SENSOR PROTEIN NARX-RELATED"/>
    <property type="match status" value="1"/>
</dbReference>
<dbReference type="Gene3D" id="3.30.565.10">
    <property type="entry name" value="Histidine kinase-like ATPase, C-terminal domain"/>
    <property type="match status" value="1"/>
</dbReference>
<dbReference type="PANTHER" id="PTHR24421:SF37">
    <property type="entry name" value="SENSOR HISTIDINE KINASE NARS"/>
    <property type="match status" value="1"/>
</dbReference>
<dbReference type="InterPro" id="IPR003594">
    <property type="entry name" value="HATPase_dom"/>
</dbReference>
<dbReference type="Pfam" id="PF02518">
    <property type="entry name" value="HATPase_c"/>
    <property type="match status" value="1"/>
</dbReference>
<dbReference type="Gene3D" id="1.20.5.1930">
    <property type="match status" value="1"/>
</dbReference>
<keyword evidence="6 14" id="KW-0812">Transmembrane</keyword>
<keyword evidence="11 13" id="KW-0902">Two-component regulatory system</keyword>
<dbReference type="CDD" id="cd16917">
    <property type="entry name" value="HATPase_UhpB-NarQ-NarX-like"/>
    <property type="match status" value="1"/>
</dbReference>
<evidence type="ECO:0000256" key="12">
    <source>
        <dbReference type="ARBA" id="ARBA00023136"/>
    </source>
</evidence>
<accession>A0A5R9DUM0</accession>
<keyword evidence="3 13" id="KW-1003">Cell membrane</keyword>
<evidence type="ECO:0000256" key="3">
    <source>
        <dbReference type="ARBA" id="ARBA00022475"/>
    </source>
</evidence>
<sequence length="355" mass="40602">MNFRLWTHLFFFQFVSFSAVVVIIFGILIYELNVMTLAEVFTVEFFNIPVYLIIIAFILTMSIVLAIILTVALSSPFEQIRARINWLLLGKYQNEIFRKELQGGNWFDASRQTAKDINRLRDKIVNLSTDLQEYTAAPVFVGEDTKEEIIEKERNRIARELHDSVSQQLFAATMMISAISEVAEREELSVTKSVKKVEEIIGNAQTEMRALLLHLRPIDLVDQRLDQGIKHLLEELDTKIPMEIHWNLAPVKVDSGIEDHLFRIVQEAISNTMRHAKANKFEIYLTQDKHSIQLKIIDDGQGFDVSTAKQKGNYGLRNMEERVKSLGGILNLISSIGKGTSIDIQIPISKREVNV</sequence>
<evidence type="ECO:0000256" key="4">
    <source>
        <dbReference type="ARBA" id="ARBA00022553"/>
    </source>
</evidence>
<dbReference type="AlphaFoldDB" id="A0A5R9DUM0"/>
<dbReference type="PROSITE" id="PS50109">
    <property type="entry name" value="HIS_KIN"/>
    <property type="match status" value="1"/>
</dbReference>
<dbReference type="EC" id="2.7.13.3" evidence="13"/>
<dbReference type="SMART" id="SM00387">
    <property type="entry name" value="HATPase_c"/>
    <property type="match status" value="1"/>
</dbReference>
<dbReference type="RefSeq" id="WP_138404650.1">
    <property type="nucleotide sequence ID" value="NZ_VBSP01000020.1"/>
</dbReference>
<dbReference type="GO" id="GO:0005524">
    <property type="term" value="F:ATP binding"/>
    <property type="evidence" value="ECO:0007669"/>
    <property type="project" value="UniProtKB-UniRule"/>
</dbReference>